<comment type="similarity">
    <text evidence="1 2">Belongs to the glutamate synthase family.</text>
</comment>
<dbReference type="Proteomes" id="UP000016464">
    <property type="component" value="Unassembled WGS sequence"/>
</dbReference>
<dbReference type="Gene3D" id="3.20.20.70">
    <property type="entry name" value="Aldolase class I"/>
    <property type="match status" value="1"/>
</dbReference>
<dbReference type="eggNOG" id="COG0069">
    <property type="taxonomic scope" value="Bacteria"/>
</dbReference>
<dbReference type="SUPFAM" id="SSF51395">
    <property type="entry name" value="FMN-linked oxidoreductases"/>
    <property type="match status" value="1"/>
</dbReference>
<evidence type="ECO:0000313" key="5">
    <source>
        <dbReference type="EMBL" id="ERG67693.1"/>
    </source>
</evidence>
<dbReference type="STRING" id="1385984.GCA_000702565_00547"/>
<dbReference type="FunFam" id="3.20.20.70:FF:000156">
    <property type="entry name" value="Glutamate synthase domain protein"/>
    <property type="match status" value="1"/>
</dbReference>
<dbReference type="InterPro" id="IPR027283">
    <property type="entry name" value="YerD"/>
</dbReference>
<keyword evidence="3" id="KW-0812">Transmembrane</keyword>
<evidence type="ECO:0000256" key="3">
    <source>
        <dbReference type="SAM" id="Phobius"/>
    </source>
</evidence>
<dbReference type="OrthoDB" id="9758182at2"/>
<feature type="transmembrane region" description="Helical" evidence="3">
    <location>
        <begin position="6"/>
        <end position="30"/>
    </location>
</feature>
<evidence type="ECO:0000259" key="4">
    <source>
        <dbReference type="Pfam" id="PF01645"/>
    </source>
</evidence>
<name>U1LJM0_9BACL</name>
<reference evidence="5 6" key="1">
    <citation type="journal article" date="2013" name="Genome Announc.">
        <title>Draft Genome Sequence of Exiguobacterium pavilionensis Strain RW-2, with Wide Thermal, Salinity, and pH Tolerance, Isolated from Modern Freshwater Microbialites.</title>
        <authorList>
            <person name="White R.A.III."/>
            <person name="Grassa C.J."/>
            <person name="Suttle C.A."/>
        </authorList>
    </citation>
    <scope>NUCLEOTIDE SEQUENCE [LARGE SCALE GENOMIC DNA]</scope>
    <source>
        <strain evidence="5 6">RW-2</strain>
    </source>
</reference>
<evidence type="ECO:0000256" key="2">
    <source>
        <dbReference type="PIRNR" id="PIRNR006429"/>
    </source>
</evidence>
<dbReference type="GO" id="GO:0015930">
    <property type="term" value="F:glutamate synthase activity"/>
    <property type="evidence" value="ECO:0007669"/>
    <property type="project" value="InterPro"/>
</dbReference>
<dbReference type="PIRSF" id="PIRSF500060">
    <property type="entry name" value="UCP500060"/>
    <property type="match status" value="1"/>
</dbReference>
<dbReference type="PIRSF" id="PIRSF006429">
    <property type="entry name" value="GOGAT_lg_2"/>
    <property type="match status" value="1"/>
</dbReference>
<dbReference type="InterPro" id="IPR024188">
    <property type="entry name" value="GltB"/>
</dbReference>
<proteinExistence type="inferred from homology"/>
<dbReference type="InterPro" id="IPR002932">
    <property type="entry name" value="Glu_synthdom"/>
</dbReference>
<dbReference type="EMBL" id="ATCL01000014">
    <property type="protein sequence ID" value="ERG67693.1"/>
    <property type="molecule type" value="Genomic_DNA"/>
</dbReference>
<dbReference type="CDD" id="cd02808">
    <property type="entry name" value="GltS_FMN"/>
    <property type="match status" value="1"/>
</dbReference>
<dbReference type="Pfam" id="PF01645">
    <property type="entry name" value="Glu_synthase"/>
    <property type="match status" value="1"/>
</dbReference>
<keyword evidence="6" id="KW-1185">Reference proteome</keyword>
<dbReference type="RefSeq" id="WP_021066257.1">
    <property type="nucleotide sequence ID" value="NZ_ATCL01000014.1"/>
</dbReference>
<dbReference type="PANTHER" id="PTHR43819">
    <property type="entry name" value="ARCHAEAL-TYPE GLUTAMATE SYNTHASE [NADPH]"/>
    <property type="match status" value="1"/>
</dbReference>
<dbReference type="GO" id="GO:0006537">
    <property type="term" value="P:glutamate biosynthetic process"/>
    <property type="evidence" value="ECO:0007669"/>
    <property type="project" value="InterPro"/>
</dbReference>
<evidence type="ECO:0000256" key="1">
    <source>
        <dbReference type="ARBA" id="ARBA00009716"/>
    </source>
</evidence>
<organism evidence="5 6">
    <name type="scientific">Exiguobacterium chiriqhucha RW-2</name>
    <dbReference type="NCBI Taxonomy" id="1345023"/>
    <lineage>
        <taxon>Bacteria</taxon>
        <taxon>Bacillati</taxon>
        <taxon>Bacillota</taxon>
        <taxon>Bacilli</taxon>
        <taxon>Bacillales</taxon>
        <taxon>Bacillales Family XII. Incertae Sedis</taxon>
        <taxon>Exiguobacterium</taxon>
    </lineage>
</organism>
<accession>U1LJM0</accession>
<comment type="caution">
    <text evidence="5">The sequence shown here is derived from an EMBL/GenBank/DDBJ whole genome shotgun (WGS) entry which is preliminary data.</text>
</comment>
<evidence type="ECO:0000313" key="6">
    <source>
        <dbReference type="Proteomes" id="UP000016464"/>
    </source>
</evidence>
<gene>
    <name evidence="5" type="ORF">M467_10415</name>
</gene>
<dbReference type="InterPro" id="IPR013785">
    <property type="entry name" value="Aldolase_TIM"/>
</dbReference>
<protein>
    <submittedName>
        <fullName evidence="5">Membrane protein</fullName>
    </submittedName>
</protein>
<keyword evidence="3" id="KW-0472">Membrane</keyword>
<dbReference type="AlphaFoldDB" id="U1LJM0"/>
<dbReference type="PATRIC" id="fig|1345023.5.peg.1093"/>
<dbReference type="PANTHER" id="PTHR43819:SF1">
    <property type="entry name" value="ARCHAEAL-TYPE GLUTAMATE SYNTHASE [NADPH]"/>
    <property type="match status" value="1"/>
</dbReference>
<keyword evidence="3" id="KW-1133">Transmembrane helix</keyword>
<sequence length="530" mass="58475">MSVNTTMLAIVLVLMVSMIAAPFLFVFYLWRKDRHQREHSVLRNFPILGKVRYILEKVGPEMRQYLFLNDNEAKPFSRNDYEAAVISGKYKSRIIGFGSERDFERGGFYLQNVLYPTNRNELRIDNSETVTTHLYQVEEDNLFTRKERIVERDVGPYLLTEEDSIVIGKQTCREPFYVRGLVGQSAMSFGSLGENAITALSIGLGRAKGTWMNTGEGGLSDHHLKGGVDLICQIGPALFGVRTEDGSFSDAAFKAKSEIPQVRAFELKLAQGAKTRGGHIDGAKVTEEIARIRNVKVGVTIDSPNRFSEFKTDRELLSFIERLRDIGGKPVGIKLVIGRLADVEALVQEMASSGQHPDFITVDGGEGGTGATYQELADSVGLPLKAALPYVHQLLVEYGLRDRITLFASGKLVTADKIAVALALGADCVNIARGLMFNVGCIQAQVCHTNRCPVGVATTDPKLQHALVVDEKSYRVTNYIISLREGLYNMTAAAGLDTPTKLSLEHVAYKYPDGRVKRGEELFDGQAKDG</sequence>
<feature type="domain" description="Glutamate synthase" evidence="4">
    <location>
        <begin position="137"/>
        <end position="496"/>
    </location>
</feature>